<dbReference type="GO" id="GO:0006094">
    <property type="term" value="P:gluconeogenesis"/>
    <property type="evidence" value="ECO:0007669"/>
    <property type="project" value="UniProtKB-UniRule"/>
</dbReference>
<dbReference type="InterPro" id="IPR013785">
    <property type="entry name" value="Aldolase_TIM"/>
</dbReference>
<organism evidence="11 12">
    <name type="scientific">Caulobacter henricii</name>
    <dbReference type="NCBI Taxonomy" id="69395"/>
    <lineage>
        <taxon>Bacteria</taxon>
        <taxon>Pseudomonadati</taxon>
        <taxon>Pseudomonadota</taxon>
        <taxon>Alphaproteobacteria</taxon>
        <taxon>Caulobacterales</taxon>
        <taxon>Caulobacteraceae</taxon>
        <taxon>Caulobacter</taxon>
    </lineage>
</organism>
<keyword evidence="8 9" id="KW-0413">Isomerase</keyword>
<dbReference type="EMBL" id="CP013002">
    <property type="protein sequence ID" value="ALL13466.1"/>
    <property type="molecule type" value="Genomic_DNA"/>
</dbReference>
<dbReference type="OrthoDB" id="9809429at2"/>
<feature type="binding site" evidence="9">
    <location>
        <begin position="15"/>
        <end position="17"/>
    </location>
    <ligand>
        <name>substrate</name>
    </ligand>
</feature>
<keyword evidence="7 9" id="KW-0324">Glycolysis</keyword>
<evidence type="ECO:0000256" key="4">
    <source>
        <dbReference type="ARBA" id="ARBA00007422"/>
    </source>
</evidence>
<evidence type="ECO:0000256" key="10">
    <source>
        <dbReference type="RuleBase" id="RU363013"/>
    </source>
</evidence>
<evidence type="ECO:0000256" key="2">
    <source>
        <dbReference type="ARBA" id="ARBA00004680"/>
    </source>
</evidence>
<dbReference type="GO" id="GO:0004807">
    <property type="term" value="F:triose-phosphate isomerase activity"/>
    <property type="evidence" value="ECO:0007669"/>
    <property type="project" value="UniProtKB-UniRule"/>
</dbReference>
<dbReference type="GO" id="GO:0046166">
    <property type="term" value="P:glyceraldehyde-3-phosphate biosynthetic process"/>
    <property type="evidence" value="ECO:0007669"/>
    <property type="project" value="TreeGrafter"/>
</dbReference>
<evidence type="ECO:0000256" key="8">
    <source>
        <dbReference type="ARBA" id="ARBA00023235"/>
    </source>
</evidence>
<evidence type="ECO:0000256" key="1">
    <source>
        <dbReference type="ARBA" id="ARBA00000148"/>
    </source>
</evidence>
<dbReference type="PROSITE" id="PS00171">
    <property type="entry name" value="TIM_1"/>
    <property type="match status" value="1"/>
</dbReference>
<keyword evidence="5 9" id="KW-0312">Gluconeogenesis</keyword>
<dbReference type="Gene3D" id="3.20.20.70">
    <property type="entry name" value="Aldolase class I"/>
    <property type="match status" value="1"/>
</dbReference>
<feature type="binding site" evidence="9">
    <location>
        <position position="216"/>
    </location>
    <ligand>
        <name>substrate</name>
    </ligand>
</feature>
<dbReference type="STRING" id="69395.AQ619_08950"/>
<evidence type="ECO:0000256" key="7">
    <source>
        <dbReference type="ARBA" id="ARBA00023152"/>
    </source>
</evidence>
<dbReference type="GO" id="GO:0005829">
    <property type="term" value="C:cytosol"/>
    <property type="evidence" value="ECO:0007669"/>
    <property type="project" value="TreeGrafter"/>
</dbReference>
<evidence type="ECO:0000256" key="5">
    <source>
        <dbReference type="ARBA" id="ARBA00022432"/>
    </source>
</evidence>
<feature type="active site" description="Electrophile" evidence="9">
    <location>
        <position position="101"/>
    </location>
</feature>
<comment type="subcellular location">
    <subcellularLocation>
        <location evidence="9 10">Cytoplasm</location>
    </subcellularLocation>
</comment>
<dbReference type="PANTHER" id="PTHR21139">
    <property type="entry name" value="TRIOSEPHOSPHATE ISOMERASE"/>
    <property type="match status" value="1"/>
</dbReference>
<dbReference type="InterPro" id="IPR035990">
    <property type="entry name" value="TIM_sf"/>
</dbReference>
<protein>
    <recommendedName>
        <fullName evidence="9 10">Triosephosphate isomerase</fullName>
        <shortName evidence="9">TIM</shortName>
        <shortName evidence="9">TPI</shortName>
        <ecNumber evidence="9 10">5.3.1.1</ecNumber>
    </recommendedName>
    <alternativeName>
        <fullName evidence="9">Triose-phosphate isomerase</fullName>
    </alternativeName>
</protein>
<accession>A0A0N7JHI2</accession>
<comment type="pathway">
    <text evidence="9 10">Carbohydrate biosynthesis; gluconeogenesis.</text>
</comment>
<dbReference type="Pfam" id="PF00121">
    <property type="entry name" value="TIM"/>
    <property type="match status" value="1"/>
</dbReference>
<comment type="catalytic activity">
    <reaction evidence="9 10">
        <text>D-glyceraldehyde 3-phosphate = dihydroxyacetone phosphate</text>
        <dbReference type="Rhea" id="RHEA:18585"/>
        <dbReference type="ChEBI" id="CHEBI:57642"/>
        <dbReference type="ChEBI" id="CHEBI:59776"/>
        <dbReference type="EC" id="5.3.1.1"/>
    </reaction>
</comment>
<dbReference type="SUPFAM" id="SSF51351">
    <property type="entry name" value="Triosephosphate isomerase (TIM)"/>
    <property type="match status" value="1"/>
</dbReference>
<evidence type="ECO:0000313" key="12">
    <source>
        <dbReference type="Proteomes" id="UP000056905"/>
    </source>
</evidence>
<sequence>MTLSSLKPRPLIAGNWKMNGLAESLDQARAVAAALDAKPAGARVAICPPATLLDRLSAALDGSSVLTGGQDCHVKTSGAHTGDIAAAMLIDAGASLVILGHSERREDHAETSALVAAKVETALTAGLEPIICVGESLAQREAGSALPVVTAQVRESLPAALAGQAFSVAYEPIWAIGTGRTATVADIEEMHAAIRAQLVELFGGHGATVPILYGGSVKPDNAAEILGAAEVGGALVGGASLKAADFLAIIAAA</sequence>
<feature type="binding site" evidence="9">
    <location>
        <position position="177"/>
    </location>
    <ligand>
        <name>substrate</name>
    </ligand>
</feature>
<evidence type="ECO:0000313" key="11">
    <source>
        <dbReference type="EMBL" id="ALL13466.1"/>
    </source>
</evidence>
<evidence type="ECO:0000256" key="9">
    <source>
        <dbReference type="HAMAP-Rule" id="MF_00147"/>
    </source>
</evidence>
<reference evidence="11 12" key="1">
    <citation type="submission" date="2015-10" db="EMBL/GenBank/DDBJ databases">
        <title>Conservation of the essential genome among Caulobacter and Brevundimonas species.</title>
        <authorList>
            <person name="Scott D."/>
            <person name="Ely B."/>
        </authorList>
    </citation>
    <scope>NUCLEOTIDE SEQUENCE [LARGE SCALE GENOMIC DNA]</scope>
    <source>
        <strain evidence="11 12">CB4</strain>
    </source>
</reference>
<keyword evidence="6 9" id="KW-0963">Cytoplasm</keyword>
<comment type="similarity">
    <text evidence="4 9 10">Belongs to the triosephosphate isomerase family.</text>
</comment>
<dbReference type="UniPathway" id="UPA00109">
    <property type="reaction ID" value="UER00189"/>
</dbReference>
<feature type="active site" description="Proton acceptor" evidence="9">
    <location>
        <position position="171"/>
    </location>
</feature>
<dbReference type="KEGG" id="chq:AQ619_08950"/>
<feature type="binding site" evidence="9">
    <location>
        <begin position="237"/>
        <end position="238"/>
    </location>
    <ligand>
        <name>substrate</name>
    </ligand>
</feature>
<dbReference type="RefSeq" id="WP_062146492.1">
    <property type="nucleotide sequence ID" value="NZ_CP013002.1"/>
</dbReference>
<dbReference type="HAMAP" id="MF_00147_B">
    <property type="entry name" value="TIM_B"/>
    <property type="match status" value="1"/>
</dbReference>
<comment type="catalytic activity">
    <reaction evidence="1">
        <text>L-erythrulose 1-phosphate = D-erythrulose 4-phosphate</text>
        <dbReference type="Rhea" id="RHEA:49588"/>
        <dbReference type="ChEBI" id="CHEBI:58002"/>
        <dbReference type="ChEBI" id="CHEBI:90796"/>
        <dbReference type="EC" id="5.3.1.33"/>
    </reaction>
</comment>
<dbReference type="GO" id="GO:0019563">
    <property type="term" value="P:glycerol catabolic process"/>
    <property type="evidence" value="ECO:0007669"/>
    <property type="project" value="TreeGrafter"/>
</dbReference>
<comment type="subunit">
    <text evidence="9 10">Homodimer.</text>
</comment>
<dbReference type="PROSITE" id="PS51440">
    <property type="entry name" value="TIM_2"/>
    <property type="match status" value="1"/>
</dbReference>
<dbReference type="NCBIfam" id="TIGR00419">
    <property type="entry name" value="tim"/>
    <property type="match status" value="1"/>
</dbReference>
<comment type="function">
    <text evidence="9">Involved in the gluconeogenesis. Catalyzes stereospecifically the conversion of dihydroxyacetone phosphate (DHAP) to D-glyceraldehyde-3-phosphate (G3P).</text>
</comment>
<comment type="pathway">
    <text evidence="2 9 10">Carbohydrate degradation; glycolysis; D-glyceraldehyde 3-phosphate from glycerone phosphate: step 1/1.</text>
</comment>
<proteinExistence type="inferred from homology"/>
<dbReference type="InterPro" id="IPR000652">
    <property type="entry name" value="Triosephosphate_isomerase"/>
</dbReference>
<dbReference type="FunFam" id="3.20.20.70:FF:000016">
    <property type="entry name" value="Triosephosphate isomerase"/>
    <property type="match status" value="1"/>
</dbReference>
<name>A0A0N7JHI2_9CAUL</name>
<dbReference type="AlphaFoldDB" id="A0A0N7JHI2"/>
<gene>
    <name evidence="9" type="primary">tpiA</name>
    <name evidence="11" type="ORF">AQ619_08950</name>
</gene>
<dbReference type="UniPathway" id="UPA01066"/>
<dbReference type="EC" id="5.3.1.1" evidence="9 10"/>
<dbReference type="CDD" id="cd00311">
    <property type="entry name" value="TIM"/>
    <property type="match status" value="1"/>
</dbReference>
<dbReference type="InterPro" id="IPR022896">
    <property type="entry name" value="TrioseP_Isoase_bac/euk"/>
</dbReference>
<evidence type="ECO:0000256" key="3">
    <source>
        <dbReference type="ARBA" id="ARBA00004939"/>
    </source>
</evidence>
<dbReference type="InterPro" id="IPR020861">
    <property type="entry name" value="Triosephosphate_isomerase_AS"/>
</dbReference>
<keyword evidence="12" id="KW-1185">Reference proteome</keyword>
<evidence type="ECO:0000256" key="6">
    <source>
        <dbReference type="ARBA" id="ARBA00022490"/>
    </source>
</evidence>
<dbReference type="GO" id="GO:0006096">
    <property type="term" value="P:glycolytic process"/>
    <property type="evidence" value="ECO:0007669"/>
    <property type="project" value="UniProtKB-UniRule"/>
</dbReference>
<comment type="pathway">
    <text evidence="3">Carbohydrate metabolism; erythritol degradation.</text>
</comment>
<dbReference type="Proteomes" id="UP000056905">
    <property type="component" value="Chromosome"/>
</dbReference>
<dbReference type="PANTHER" id="PTHR21139:SF42">
    <property type="entry name" value="TRIOSEPHOSPHATE ISOMERASE"/>
    <property type="match status" value="1"/>
</dbReference>
<dbReference type="UniPathway" id="UPA00138"/>